<dbReference type="EMBL" id="CAVNYO010000414">
    <property type="protein sequence ID" value="CAK5276852.1"/>
    <property type="molecule type" value="Genomic_DNA"/>
</dbReference>
<reference evidence="3" key="1">
    <citation type="submission" date="2023-11" db="EMBL/GenBank/DDBJ databases">
        <authorList>
            <person name="De Vega J J."/>
            <person name="De Vega J J."/>
        </authorList>
    </citation>
    <scope>NUCLEOTIDE SEQUENCE</scope>
</reference>
<proteinExistence type="predicted"/>
<sequence length="155" mass="16605">MSVAHFPTFTSPAADITARTRRSSLVYAVLYELALTSVLAFSTLLGILALVRFALGVLLFKCAQLPSECYYCTSLIPTASLRFAAALAHTSPLSVLIATSLCTGVVFAGAELVAMALGRDGWSMWPRGSDDDPAEDEDEDEDEDEEKSIGLPRSP</sequence>
<feature type="transmembrane region" description="Helical" evidence="2">
    <location>
        <begin position="33"/>
        <end position="60"/>
    </location>
</feature>
<comment type="caution">
    <text evidence="3">The sequence shown here is derived from an EMBL/GenBank/DDBJ whole genome shotgun (WGS) entry which is preliminary data.</text>
</comment>
<feature type="region of interest" description="Disordered" evidence="1">
    <location>
        <begin position="124"/>
        <end position="155"/>
    </location>
</feature>
<name>A0AAD2K3M6_9AGAR</name>
<evidence type="ECO:0000313" key="4">
    <source>
        <dbReference type="Proteomes" id="UP001295794"/>
    </source>
</evidence>
<dbReference type="AlphaFoldDB" id="A0AAD2K3M6"/>
<evidence type="ECO:0000313" key="3">
    <source>
        <dbReference type="EMBL" id="CAK5276852.1"/>
    </source>
</evidence>
<keyword evidence="2" id="KW-0472">Membrane</keyword>
<organism evidence="3 4">
    <name type="scientific">Mycena citricolor</name>
    <dbReference type="NCBI Taxonomy" id="2018698"/>
    <lineage>
        <taxon>Eukaryota</taxon>
        <taxon>Fungi</taxon>
        <taxon>Dikarya</taxon>
        <taxon>Basidiomycota</taxon>
        <taxon>Agaricomycotina</taxon>
        <taxon>Agaricomycetes</taxon>
        <taxon>Agaricomycetidae</taxon>
        <taxon>Agaricales</taxon>
        <taxon>Marasmiineae</taxon>
        <taxon>Mycenaceae</taxon>
        <taxon>Mycena</taxon>
    </lineage>
</organism>
<evidence type="ECO:0000256" key="1">
    <source>
        <dbReference type="SAM" id="MobiDB-lite"/>
    </source>
</evidence>
<evidence type="ECO:0000256" key="2">
    <source>
        <dbReference type="SAM" id="Phobius"/>
    </source>
</evidence>
<accession>A0AAD2K3M6</accession>
<dbReference type="Proteomes" id="UP001295794">
    <property type="component" value="Unassembled WGS sequence"/>
</dbReference>
<gene>
    <name evidence="3" type="ORF">MYCIT1_LOCUS25458</name>
</gene>
<keyword evidence="4" id="KW-1185">Reference proteome</keyword>
<protein>
    <submittedName>
        <fullName evidence="3">Uncharacterized protein</fullName>
    </submittedName>
</protein>
<feature type="compositionally biased region" description="Acidic residues" evidence="1">
    <location>
        <begin position="131"/>
        <end position="146"/>
    </location>
</feature>
<keyword evidence="2" id="KW-0812">Transmembrane</keyword>
<keyword evidence="2" id="KW-1133">Transmembrane helix</keyword>
<feature type="transmembrane region" description="Helical" evidence="2">
    <location>
        <begin position="95"/>
        <end position="117"/>
    </location>
</feature>